<dbReference type="EMBL" id="OMKW01000002">
    <property type="protein sequence ID" value="SPF29781.1"/>
    <property type="molecule type" value="Genomic_DNA"/>
</dbReference>
<dbReference type="EC" id="3.4.-.-" evidence="8"/>
<evidence type="ECO:0000256" key="6">
    <source>
        <dbReference type="ARBA" id="ARBA00023125"/>
    </source>
</evidence>
<evidence type="ECO:0000256" key="8">
    <source>
        <dbReference type="RuleBase" id="RU364100"/>
    </source>
</evidence>
<dbReference type="Gene3D" id="3.90.1680.10">
    <property type="entry name" value="SOS response associated peptidase-like"/>
    <property type="match status" value="1"/>
</dbReference>
<dbReference type="GO" id="GO:0106300">
    <property type="term" value="P:protein-DNA covalent cross-linking repair"/>
    <property type="evidence" value="ECO:0007669"/>
    <property type="project" value="InterPro"/>
</dbReference>
<organism evidence="9 10">
    <name type="scientific">Pontivivens insulae</name>
    <dbReference type="NCBI Taxonomy" id="1639689"/>
    <lineage>
        <taxon>Bacteria</taxon>
        <taxon>Pseudomonadati</taxon>
        <taxon>Pseudomonadota</taxon>
        <taxon>Alphaproteobacteria</taxon>
        <taxon>Rhodobacterales</taxon>
        <taxon>Paracoccaceae</taxon>
        <taxon>Pontivivens</taxon>
    </lineage>
</organism>
<sequence length="213" mass="23966">MCGRFALHPTLTEAVREFRVPRREAEAILVDNDDIRPTMPVGTVISEAGDRHVVPMRWGFLPDWYERVDGGPLLINARSETIAEKPAFRAACRARRCLIPMSGFYEWQVLGPRAKRVHWLEPAEASGGAFAGIWQQWTGPDGTTLQSCAIVTCAASDDLKHIHARLPLVIEPESYAKWLGEEGHGAARLMHPPNQGWWRVEPDRGPPRKDQLF</sequence>
<reference evidence="9 10" key="1">
    <citation type="submission" date="2018-03" db="EMBL/GenBank/DDBJ databases">
        <authorList>
            <person name="Keele B.F."/>
        </authorList>
    </citation>
    <scope>NUCLEOTIDE SEQUENCE [LARGE SCALE GENOMIC DNA]</scope>
    <source>
        <strain evidence="9 10">CeCT 8812</strain>
    </source>
</reference>
<dbReference type="PANTHER" id="PTHR13604:SF0">
    <property type="entry name" value="ABASIC SITE PROCESSING PROTEIN HMCES"/>
    <property type="match status" value="1"/>
</dbReference>
<keyword evidence="4 8" id="KW-0378">Hydrolase</keyword>
<evidence type="ECO:0000256" key="1">
    <source>
        <dbReference type="ARBA" id="ARBA00008136"/>
    </source>
</evidence>
<dbReference type="GO" id="GO:0016829">
    <property type="term" value="F:lyase activity"/>
    <property type="evidence" value="ECO:0007669"/>
    <property type="project" value="UniProtKB-KW"/>
</dbReference>
<proteinExistence type="inferred from homology"/>
<dbReference type="OrthoDB" id="9782620at2"/>
<dbReference type="GO" id="GO:0008233">
    <property type="term" value="F:peptidase activity"/>
    <property type="evidence" value="ECO:0007669"/>
    <property type="project" value="UniProtKB-KW"/>
</dbReference>
<evidence type="ECO:0000256" key="2">
    <source>
        <dbReference type="ARBA" id="ARBA00022670"/>
    </source>
</evidence>
<dbReference type="Pfam" id="PF02586">
    <property type="entry name" value="SRAP"/>
    <property type="match status" value="1"/>
</dbReference>
<evidence type="ECO:0000256" key="3">
    <source>
        <dbReference type="ARBA" id="ARBA00022763"/>
    </source>
</evidence>
<dbReference type="SUPFAM" id="SSF143081">
    <property type="entry name" value="BB1717-like"/>
    <property type="match status" value="1"/>
</dbReference>
<evidence type="ECO:0000313" key="10">
    <source>
        <dbReference type="Proteomes" id="UP000244932"/>
    </source>
</evidence>
<dbReference type="InterPro" id="IPR036590">
    <property type="entry name" value="SRAP-like"/>
</dbReference>
<dbReference type="AlphaFoldDB" id="A0A2R8AC44"/>
<keyword evidence="3" id="KW-0227">DNA damage</keyword>
<dbReference type="Proteomes" id="UP000244932">
    <property type="component" value="Unassembled WGS sequence"/>
</dbReference>
<protein>
    <recommendedName>
        <fullName evidence="8">Abasic site processing protein</fullName>
        <ecNumber evidence="8">3.4.-.-</ecNumber>
    </recommendedName>
</protein>
<comment type="similarity">
    <text evidence="1 8">Belongs to the SOS response-associated peptidase family.</text>
</comment>
<dbReference type="PANTHER" id="PTHR13604">
    <property type="entry name" value="DC12-RELATED"/>
    <property type="match status" value="1"/>
</dbReference>
<evidence type="ECO:0000256" key="7">
    <source>
        <dbReference type="ARBA" id="ARBA00023239"/>
    </source>
</evidence>
<keyword evidence="2 8" id="KW-0645">Protease</keyword>
<name>A0A2R8AC44_9RHOB</name>
<dbReference type="InterPro" id="IPR003738">
    <property type="entry name" value="SRAP"/>
</dbReference>
<keyword evidence="5" id="KW-0190">Covalent protein-DNA linkage</keyword>
<accession>A0A2R8AC44</accession>
<evidence type="ECO:0000313" key="9">
    <source>
        <dbReference type="EMBL" id="SPF29781.1"/>
    </source>
</evidence>
<gene>
    <name evidence="9" type="primary">yedK_1</name>
    <name evidence="9" type="ORF">POI8812_02098</name>
</gene>
<evidence type="ECO:0000256" key="5">
    <source>
        <dbReference type="ARBA" id="ARBA00023124"/>
    </source>
</evidence>
<keyword evidence="7" id="KW-0456">Lyase</keyword>
<keyword evidence="10" id="KW-1185">Reference proteome</keyword>
<dbReference type="GO" id="GO:0006508">
    <property type="term" value="P:proteolysis"/>
    <property type="evidence" value="ECO:0007669"/>
    <property type="project" value="UniProtKB-KW"/>
</dbReference>
<evidence type="ECO:0000256" key="4">
    <source>
        <dbReference type="ARBA" id="ARBA00022801"/>
    </source>
</evidence>
<keyword evidence="6" id="KW-0238">DNA-binding</keyword>
<dbReference type="GO" id="GO:0003697">
    <property type="term" value="F:single-stranded DNA binding"/>
    <property type="evidence" value="ECO:0007669"/>
    <property type="project" value="InterPro"/>
</dbReference>
<dbReference type="RefSeq" id="WP_108782450.1">
    <property type="nucleotide sequence ID" value="NZ_OMKW01000002.1"/>
</dbReference>